<evidence type="ECO:0000256" key="10">
    <source>
        <dbReference type="ARBA" id="ARBA00022842"/>
    </source>
</evidence>
<evidence type="ECO:0000256" key="6">
    <source>
        <dbReference type="ARBA" id="ARBA00022516"/>
    </source>
</evidence>
<keyword evidence="8" id="KW-0812">Transmembrane</keyword>
<evidence type="ECO:0000256" key="17">
    <source>
        <dbReference type="RuleBase" id="RU003750"/>
    </source>
</evidence>
<dbReference type="InterPro" id="IPR048254">
    <property type="entry name" value="CDP_ALCOHOL_P_TRANSF_CS"/>
</dbReference>
<keyword evidence="14 16" id="KW-0594">Phospholipid biosynthesis</keyword>
<evidence type="ECO:0000256" key="15">
    <source>
        <dbReference type="ARBA" id="ARBA00023264"/>
    </source>
</evidence>
<dbReference type="InterPro" id="IPR043130">
    <property type="entry name" value="CDP-OH_PTrfase_TM_dom"/>
</dbReference>
<dbReference type="InterPro" id="IPR014387">
    <property type="entry name" value="CDP_diag_ino_3_P_euk"/>
</dbReference>
<evidence type="ECO:0000256" key="2">
    <source>
        <dbReference type="ARBA" id="ARBA00001946"/>
    </source>
</evidence>
<evidence type="ECO:0000256" key="3">
    <source>
        <dbReference type="ARBA" id="ARBA00004141"/>
    </source>
</evidence>
<evidence type="ECO:0000256" key="14">
    <source>
        <dbReference type="ARBA" id="ARBA00023209"/>
    </source>
</evidence>
<comment type="similarity">
    <text evidence="4 16 17">Belongs to the CDP-alcohol phosphatidyltransferase class-I family.</text>
</comment>
<evidence type="ECO:0000256" key="11">
    <source>
        <dbReference type="ARBA" id="ARBA00022989"/>
    </source>
</evidence>
<evidence type="ECO:0000256" key="9">
    <source>
        <dbReference type="ARBA" id="ARBA00022723"/>
    </source>
</evidence>
<keyword evidence="15 16" id="KW-1208">Phospholipid metabolism</keyword>
<dbReference type="Gene3D" id="1.20.120.1760">
    <property type="match status" value="1"/>
</dbReference>
<name>A0A7S0L7K3_9EUKA</name>
<dbReference type="GO" id="GO:0003881">
    <property type="term" value="F:CDP-diacylglycerol-inositol 3-phosphatidyltransferase activity"/>
    <property type="evidence" value="ECO:0007669"/>
    <property type="project" value="UniProtKB-UniRule"/>
</dbReference>
<keyword evidence="12 16" id="KW-0443">Lipid metabolism</keyword>
<dbReference type="PANTHER" id="PTHR15362:SF4">
    <property type="entry name" value="CDP-DIACYLGLYCEROL--INOSITOL 3-PHOSPHATIDYLTRANSFERASE"/>
    <property type="match status" value="1"/>
</dbReference>
<keyword evidence="9" id="KW-0479">Metal-binding</keyword>
<proteinExistence type="inferred from homology"/>
<evidence type="ECO:0000256" key="4">
    <source>
        <dbReference type="ARBA" id="ARBA00010441"/>
    </source>
</evidence>
<evidence type="ECO:0000256" key="7">
    <source>
        <dbReference type="ARBA" id="ARBA00022679"/>
    </source>
</evidence>
<evidence type="ECO:0000256" key="5">
    <source>
        <dbReference type="ARBA" id="ARBA00013212"/>
    </source>
</evidence>
<dbReference type="GO" id="GO:0005794">
    <property type="term" value="C:Golgi apparatus"/>
    <property type="evidence" value="ECO:0007669"/>
    <property type="project" value="TreeGrafter"/>
</dbReference>
<dbReference type="EMBL" id="HBEY01016491">
    <property type="protein sequence ID" value="CAD8604650.1"/>
    <property type="molecule type" value="Transcribed_RNA"/>
</dbReference>
<dbReference type="PANTHER" id="PTHR15362">
    <property type="entry name" value="PHOSPHATIDYLINOSITOL SYNTHASE"/>
    <property type="match status" value="1"/>
</dbReference>
<dbReference type="PROSITE" id="PS00379">
    <property type="entry name" value="CDP_ALCOHOL_P_TRANSF"/>
    <property type="match status" value="1"/>
</dbReference>
<keyword evidence="7 16" id="KW-0808">Transferase</keyword>
<dbReference type="GO" id="GO:0046872">
    <property type="term" value="F:metal ion binding"/>
    <property type="evidence" value="ECO:0007669"/>
    <property type="project" value="UniProtKB-KW"/>
</dbReference>
<evidence type="ECO:0000256" key="12">
    <source>
        <dbReference type="ARBA" id="ARBA00023098"/>
    </source>
</evidence>
<gene>
    <name evidence="18" type="ORF">CPEL01642_LOCUS7985</name>
</gene>
<sequence>MAPIPSYLYVPNVIGYVRVVLQLTSFMVALDHVTIAVICYVVAQGLDAVDGIAARMFNQCSELGRVLDMVTDRTSTVCLCLVLARLYPQYVGYLTVLVTIDLFSHWYHMHATLISAQSTHKGSPNWVVRLYYCKPVLFTICAMTELWYVSLYAMHFAPDWRPLWNPLALVQVPGLLAMPSQVPAWTFACYGSTPFFLFKQVTNIAQFVEACKVLVRLDAQQKEEEAARRKQ</sequence>
<evidence type="ECO:0000256" key="1">
    <source>
        <dbReference type="ARBA" id="ARBA00001936"/>
    </source>
</evidence>
<dbReference type="Pfam" id="PF01066">
    <property type="entry name" value="CDP-OH_P_transf"/>
    <property type="match status" value="1"/>
</dbReference>
<keyword evidence="13 16" id="KW-0472">Membrane</keyword>
<keyword evidence="10" id="KW-0460">Magnesium</keyword>
<reference evidence="18" key="1">
    <citation type="submission" date="2021-01" db="EMBL/GenBank/DDBJ databases">
        <authorList>
            <person name="Corre E."/>
            <person name="Pelletier E."/>
            <person name="Niang G."/>
            <person name="Scheremetjew M."/>
            <person name="Finn R."/>
            <person name="Kale V."/>
            <person name="Holt S."/>
            <person name="Cochrane G."/>
            <person name="Meng A."/>
            <person name="Brown T."/>
            <person name="Cohen L."/>
        </authorList>
    </citation>
    <scope>NUCLEOTIDE SEQUENCE</scope>
    <source>
        <strain evidence="18">PLY182g</strain>
    </source>
</reference>
<dbReference type="GO" id="GO:0006661">
    <property type="term" value="P:phosphatidylinositol biosynthetic process"/>
    <property type="evidence" value="ECO:0007669"/>
    <property type="project" value="TreeGrafter"/>
</dbReference>
<dbReference type="InterPro" id="IPR000462">
    <property type="entry name" value="CDP-OH_P_trans"/>
</dbReference>
<comment type="cofactor">
    <cofactor evidence="2">
        <name>Mg(2+)</name>
        <dbReference type="ChEBI" id="CHEBI:18420"/>
    </cofactor>
</comment>
<dbReference type="EC" id="2.7.8.11" evidence="5 16"/>
<protein>
    <recommendedName>
        <fullName evidence="5 16">CDP-diacylglycerol--inositol 3-phosphatidyltransferase</fullName>
        <ecNumber evidence="5 16">2.7.8.11</ecNumber>
    </recommendedName>
</protein>
<dbReference type="GO" id="GO:0016020">
    <property type="term" value="C:membrane"/>
    <property type="evidence" value="ECO:0007669"/>
    <property type="project" value="UniProtKB-SubCell"/>
</dbReference>
<keyword evidence="6 16" id="KW-0444">Lipid biosynthesis</keyword>
<organism evidence="18">
    <name type="scientific">Coccolithus braarudii</name>
    <dbReference type="NCBI Taxonomy" id="221442"/>
    <lineage>
        <taxon>Eukaryota</taxon>
        <taxon>Haptista</taxon>
        <taxon>Haptophyta</taxon>
        <taxon>Prymnesiophyceae</taxon>
        <taxon>Coccolithales</taxon>
        <taxon>Coccolithaceae</taxon>
        <taxon>Coccolithus</taxon>
    </lineage>
</organism>
<comment type="cofactor">
    <cofactor evidence="1">
        <name>Mn(2+)</name>
        <dbReference type="ChEBI" id="CHEBI:29035"/>
    </cofactor>
</comment>
<comment type="catalytic activity">
    <reaction evidence="16">
        <text>a CDP-1,2-diacyl-sn-glycerol + myo-inositol = a 1,2-diacyl-sn-glycero-3-phospho-(1D-myo-inositol) + CMP + H(+)</text>
        <dbReference type="Rhea" id="RHEA:11580"/>
        <dbReference type="ChEBI" id="CHEBI:15378"/>
        <dbReference type="ChEBI" id="CHEBI:17268"/>
        <dbReference type="ChEBI" id="CHEBI:57880"/>
        <dbReference type="ChEBI" id="CHEBI:58332"/>
        <dbReference type="ChEBI" id="CHEBI:60377"/>
        <dbReference type="EC" id="2.7.8.11"/>
    </reaction>
</comment>
<evidence type="ECO:0000256" key="13">
    <source>
        <dbReference type="ARBA" id="ARBA00023136"/>
    </source>
</evidence>
<evidence type="ECO:0000256" key="8">
    <source>
        <dbReference type="ARBA" id="ARBA00022692"/>
    </source>
</evidence>
<accession>A0A7S0L7K3</accession>
<evidence type="ECO:0000313" key="18">
    <source>
        <dbReference type="EMBL" id="CAD8604650.1"/>
    </source>
</evidence>
<keyword evidence="11" id="KW-1133">Transmembrane helix</keyword>
<evidence type="ECO:0000256" key="16">
    <source>
        <dbReference type="PIRNR" id="PIRNR000848"/>
    </source>
</evidence>
<dbReference type="AlphaFoldDB" id="A0A7S0L7K3"/>
<dbReference type="PIRSF" id="PIRSF000848">
    <property type="entry name" value="CDP_diag_ino_3_P"/>
    <property type="match status" value="1"/>
</dbReference>
<comment type="subcellular location">
    <subcellularLocation>
        <location evidence="3">Membrane</location>
        <topology evidence="3">Multi-pass membrane protein</topology>
    </subcellularLocation>
</comment>